<dbReference type="GO" id="GO:0007155">
    <property type="term" value="P:cell adhesion"/>
    <property type="evidence" value="ECO:0007669"/>
    <property type="project" value="InterPro"/>
</dbReference>
<dbReference type="Gene3D" id="3.30.700.10">
    <property type="entry name" value="Glycoprotein, Type 4 Pilin"/>
    <property type="match status" value="1"/>
</dbReference>
<dbReference type="InterPro" id="IPR045584">
    <property type="entry name" value="Pilin-like"/>
</dbReference>
<dbReference type="InterPro" id="IPR001082">
    <property type="entry name" value="Pilin"/>
</dbReference>
<protein>
    <recommendedName>
        <fullName evidence="5">Pilin</fullName>
    </recommendedName>
</protein>
<proteinExistence type="inferred from homology"/>
<dbReference type="EMBL" id="AVCJ01000012">
    <property type="protein sequence ID" value="KFL36605.1"/>
    <property type="molecule type" value="Genomic_DNA"/>
</dbReference>
<name>A0A087MIA2_9GAMM</name>
<comment type="similarity">
    <text evidence="1">Belongs to the N-Me-Phe pilin family.</text>
</comment>
<evidence type="ECO:0000256" key="1">
    <source>
        <dbReference type="ARBA" id="ARBA00005233"/>
    </source>
</evidence>
<sequence>MKARMKRVAPLYVALVLSVLLALVAYRVSVHYATLPDLEPQVPVKAAPANRPAPMPMETTPLGPGPLSPDQAQAADAIERARPIQEAVDAFYAAQGTWPRNLAQLGLGIPDDHAGGPVASITVQPFGQVAILVKPHVARSGVIRLTPTVRADGSLEWNCRASNYAAATRLSSCR</sequence>
<evidence type="ECO:0000256" key="2">
    <source>
        <dbReference type="SAM" id="MobiDB-lite"/>
    </source>
</evidence>
<dbReference type="STRING" id="1121014.N788_03065"/>
<evidence type="ECO:0008006" key="5">
    <source>
        <dbReference type="Google" id="ProtNLM"/>
    </source>
</evidence>
<accession>A0A087MIA2</accession>
<feature type="region of interest" description="Disordered" evidence="2">
    <location>
        <begin position="46"/>
        <end position="71"/>
    </location>
</feature>
<evidence type="ECO:0000313" key="4">
    <source>
        <dbReference type="Proteomes" id="UP000029085"/>
    </source>
</evidence>
<organism evidence="3 4">
    <name type="scientific">Arenimonas donghaensis DSM 18148 = HO3-R19</name>
    <dbReference type="NCBI Taxonomy" id="1121014"/>
    <lineage>
        <taxon>Bacteria</taxon>
        <taxon>Pseudomonadati</taxon>
        <taxon>Pseudomonadota</taxon>
        <taxon>Gammaproteobacteria</taxon>
        <taxon>Lysobacterales</taxon>
        <taxon>Lysobacteraceae</taxon>
        <taxon>Arenimonas</taxon>
    </lineage>
</organism>
<dbReference type="GO" id="GO:0009289">
    <property type="term" value="C:pilus"/>
    <property type="evidence" value="ECO:0007669"/>
    <property type="project" value="InterPro"/>
</dbReference>
<dbReference type="Pfam" id="PF00114">
    <property type="entry name" value="Pilin"/>
    <property type="match status" value="1"/>
</dbReference>
<reference evidence="3 4" key="2">
    <citation type="journal article" date="2015" name="Stand. Genomic Sci.">
        <title>High quality draft genomic sequence of Arenimonas donghaensis DSM 18148(T).</title>
        <authorList>
            <person name="Chen F."/>
            <person name="Wang H."/>
            <person name="Cao Y."/>
            <person name="Li X."/>
            <person name="Wang G."/>
        </authorList>
    </citation>
    <scope>NUCLEOTIDE SEQUENCE [LARGE SCALE GENOMIC DNA]</scope>
    <source>
        <strain evidence="3 4">HO3-R19</strain>
    </source>
</reference>
<keyword evidence="4" id="KW-1185">Reference proteome</keyword>
<gene>
    <name evidence="3" type="ORF">N788_03065</name>
</gene>
<dbReference type="PATRIC" id="fig|1121014.3.peg.1290"/>
<comment type="caution">
    <text evidence="3">The sequence shown here is derived from an EMBL/GenBank/DDBJ whole genome shotgun (WGS) entry which is preliminary data.</text>
</comment>
<dbReference type="AlphaFoldDB" id="A0A087MIA2"/>
<reference evidence="4" key="1">
    <citation type="submission" date="2013-08" db="EMBL/GenBank/DDBJ databases">
        <title>Genome sequencing of Arenimonas donghaensis.</title>
        <authorList>
            <person name="Chen F."/>
            <person name="Wang G."/>
        </authorList>
    </citation>
    <scope>NUCLEOTIDE SEQUENCE [LARGE SCALE GENOMIC DNA]</scope>
    <source>
        <strain evidence="4">HO3-R19</strain>
    </source>
</reference>
<evidence type="ECO:0000313" key="3">
    <source>
        <dbReference type="EMBL" id="KFL36605.1"/>
    </source>
</evidence>
<dbReference type="SUPFAM" id="SSF54523">
    <property type="entry name" value="Pili subunits"/>
    <property type="match status" value="1"/>
</dbReference>
<dbReference type="Proteomes" id="UP000029085">
    <property type="component" value="Unassembled WGS sequence"/>
</dbReference>